<name>A0A1H9Y1C1_9BACI</name>
<dbReference type="AlphaFoldDB" id="A0A1H9Y1C1"/>
<dbReference type="EMBL" id="FOHE01000001">
    <property type="protein sequence ID" value="SES62032.1"/>
    <property type="molecule type" value="Genomic_DNA"/>
</dbReference>
<evidence type="ECO:0000313" key="3">
    <source>
        <dbReference type="EMBL" id="SES62032.1"/>
    </source>
</evidence>
<dbReference type="GO" id="GO:0016887">
    <property type="term" value="F:ATP hydrolysis activity"/>
    <property type="evidence" value="ECO:0007669"/>
    <property type="project" value="InterPro"/>
</dbReference>
<evidence type="ECO:0000313" key="4">
    <source>
        <dbReference type="Proteomes" id="UP000198618"/>
    </source>
</evidence>
<protein>
    <submittedName>
        <fullName evidence="3">AAA domain (Dynein-related subfamily)</fullName>
    </submittedName>
</protein>
<keyword evidence="4" id="KW-1185">Reference proteome</keyword>
<reference evidence="3 4" key="1">
    <citation type="submission" date="2016-10" db="EMBL/GenBank/DDBJ databases">
        <authorList>
            <person name="de Groot N.N."/>
        </authorList>
    </citation>
    <scope>NUCLEOTIDE SEQUENCE [LARGE SCALE GENOMIC DNA]</scope>
    <source>
        <strain evidence="3 4">IBRC-M 10780</strain>
    </source>
</reference>
<dbReference type="STRING" id="930131.SAMN05216389_10178"/>
<proteinExistence type="predicted"/>
<evidence type="ECO:0000259" key="2">
    <source>
        <dbReference type="Pfam" id="PF07728"/>
    </source>
</evidence>
<evidence type="ECO:0000256" key="1">
    <source>
        <dbReference type="SAM" id="MobiDB-lite"/>
    </source>
</evidence>
<sequence length="469" mass="54282">MSYWVLTIHSLNNPFTYIEGQNVFQFDIRINTDVQRDGAVFRGDNIEVGDEIFGFVSPPTNEIRYIFEVMEVNSPSITLRKKLESVHGFGLEELRGLDQALYTKMIHADPNEVGKLNQIEESNFRIIETRLVEPFFNEDDSGIDDEEQEVREPDVSYERPSEDPKTANKPHNRIVFGSPGTGKSYKLEEERKKYFANNYERVTFHSNYSYGQFVGTYKPRPSDGANPITYELVPGPFLRLLAKALTYENRNYLLIVEEINRANTAAVFGDIFQLLDRDDTGKSEYNIMVSEDIKEYLENKAGINLSNNELYLPNNFYIWSTMNTADQGVHPIDSAFKRRFDFEYIGINENESEVENISITLPGIGDIDWNVFRKELNDFLLEHVRHMKEDKLIGPFFIKKSVLSGDTETFNQTFKNKLMMYLAEDVLKTNKNILFGPSSFSKIMETFDRDDDNNVFSENFTRVLQAHVN</sequence>
<dbReference type="Proteomes" id="UP000198618">
    <property type="component" value="Unassembled WGS sequence"/>
</dbReference>
<dbReference type="SUPFAM" id="SSF52540">
    <property type="entry name" value="P-loop containing nucleoside triphosphate hydrolases"/>
    <property type="match status" value="1"/>
</dbReference>
<dbReference type="OrthoDB" id="9781481at2"/>
<dbReference type="PANTHER" id="PTHR37291">
    <property type="entry name" value="5-METHYLCYTOSINE-SPECIFIC RESTRICTION ENZYME B"/>
    <property type="match status" value="1"/>
</dbReference>
<dbReference type="InterPro" id="IPR011704">
    <property type="entry name" value="ATPase_dyneun-rel_AAA"/>
</dbReference>
<organism evidence="3 4">
    <name type="scientific">Oceanobacillus limi</name>
    <dbReference type="NCBI Taxonomy" id="930131"/>
    <lineage>
        <taxon>Bacteria</taxon>
        <taxon>Bacillati</taxon>
        <taxon>Bacillota</taxon>
        <taxon>Bacilli</taxon>
        <taxon>Bacillales</taxon>
        <taxon>Bacillaceae</taxon>
        <taxon>Oceanobacillus</taxon>
    </lineage>
</organism>
<gene>
    <name evidence="3" type="ORF">SAMN05216389_10178</name>
</gene>
<accession>A0A1H9Y1C1</accession>
<feature type="compositionally biased region" description="Acidic residues" evidence="1">
    <location>
        <begin position="137"/>
        <end position="149"/>
    </location>
</feature>
<feature type="domain" description="ATPase dynein-related AAA" evidence="2">
    <location>
        <begin position="174"/>
        <end position="340"/>
    </location>
</feature>
<dbReference type="InterPro" id="IPR027417">
    <property type="entry name" value="P-loop_NTPase"/>
</dbReference>
<dbReference type="Pfam" id="PF07728">
    <property type="entry name" value="AAA_5"/>
    <property type="match status" value="1"/>
</dbReference>
<dbReference type="GO" id="GO:0005524">
    <property type="term" value="F:ATP binding"/>
    <property type="evidence" value="ECO:0007669"/>
    <property type="project" value="InterPro"/>
</dbReference>
<dbReference type="PANTHER" id="PTHR37291:SF1">
    <property type="entry name" value="TYPE IV METHYL-DIRECTED RESTRICTION ENZYME ECOKMCRB SUBUNIT"/>
    <property type="match status" value="1"/>
</dbReference>
<feature type="compositionally biased region" description="Basic and acidic residues" evidence="1">
    <location>
        <begin position="150"/>
        <end position="166"/>
    </location>
</feature>
<dbReference type="RefSeq" id="WP_090865656.1">
    <property type="nucleotide sequence ID" value="NZ_FOHE01000001.1"/>
</dbReference>
<dbReference type="InterPro" id="IPR052934">
    <property type="entry name" value="Methyl-DNA_Rec/Restrict_Enz"/>
</dbReference>
<feature type="region of interest" description="Disordered" evidence="1">
    <location>
        <begin position="137"/>
        <end position="180"/>
    </location>
</feature>
<dbReference type="Gene3D" id="3.40.50.300">
    <property type="entry name" value="P-loop containing nucleotide triphosphate hydrolases"/>
    <property type="match status" value="1"/>
</dbReference>